<comment type="caution">
    <text evidence="6">The sequence shown here is derived from an EMBL/GenBank/DDBJ whole genome shotgun (WGS) entry which is preliminary data.</text>
</comment>
<keyword evidence="2" id="KW-0489">Methyltransferase</keyword>
<keyword evidence="4" id="KW-0949">S-adenosyl-L-methionine</keyword>
<protein>
    <recommendedName>
        <fullName evidence="5">DNA methylase N-4/N-6 domain-containing protein</fullName>
    </recommendedName>
</protein>
<dbReference type="PANTHER" id="PTHR13370">
    <property type="entry name" value="RNA METHYLASE-RELATED"/>
    <property type="match status" value="1"/>
</dbReference>
<dbReference type="PROSITE" id="PS00092">
    <property type="entry name" value="N6_MTASE"/>
    <property type="match status" value="1"/>
</dbReference>
<accession>A0A0F9CZN2</accession>
<reference evidence="6" key="1">
    <citation type="journal article" date="2015" name="Nature">
        <title>Complex archaea that bridge the gap between prokaryotes and eukaryotes.</title>
        <authorList>
            <person name="Spang A."/>
            <person name="Saw J.H."/>
            <person name="Jorgensen S.L."/>
            <person name="Zaremba-Niedzwiedzka K."/>
            <person name="Martijn J."/>
            <person name="Lind A.E."/>
            <person name="van Eijk R."/>
            <person name="Schleper C."/>
            <person name="Guy L."/>
            <person name="Ettema T.J."/>
        </authorList>
    </citation>
    <scope>NUCLEOTIDE SEQUENCE</scope>
</reference>
<dbReference type="InterPro" id="IPR002052">
    <property type="entry name" value="DNA_methylase_N6_adenine_CS"/>
</dbReference>
<dbReference type="AlphaFoldDB" id="A0A0F9CZN2"/>
<organism evidence="6">
    <name type="scientific">marine sediment metagenome</name>
    <dbReference type="NCBI Taxonomy" id="412755"/>
    <lineage>
        <taxon>unclassified sequences</taxon>
        <taxon>metagenomes</taxon>
        <taxon>ecological metagenomes</taxon>
    </lineage>
</organism>
<dbReference type="GO" id="GO:0005737">
    <property type="term" value="C:cytoplasm"/>
    <property type="evidence" value="ECO:0007669"/>
    <property type="project" value="TreeGrafter"/>
</dbReference>
<sequence>MVKLIWKNKIDPTSKHDLLKKKYLNFFQPIDESLININSSTQNKTQINSWKNKLFWGENLEVAFNILDSLEESIDLIYIDPPFFSGVNYKIEIKEKNIIYDSLAYSDTWKEDLDSYIQMLYERIILFKKLLSKTGLLFIHLDWHASHYIRLILDEIFGKNRFVNTIVWYYYNKYSAAKRNLPRAHDSILVYSKSSNYTFNQIRLPREKPRKQLKREMVNGVLKNAKDDNGHVIYRIVTDKKMDDVWKIPCLQPASKEWTGFPTQKHNKLLERIIKIGSNEGDLIADFYCGSGTSLVEAEKLNRRWIGCDISEYSIYFTKKRILRYQAETQKSSPFDILTNFNEDHSGIIESGFFKKKFSIKRKH</sequence>
<evidence type="ECO:0000256" key="2">
    <source>
        <dbReference type="ARBA" id="ARBA00022603"/>
    </source>
</evidence>
<evidence type="ECO:0000256" key="1">
    <source>
        <dbReference type="ARBA" id="ARBA00006594"/>
    </source>
</evidence>
<dbReference type="Pfam" id="PF01555">
    <property type="entry name" value="N6_N4_Mtase"/>
    <property type="match status" value="1"/>
</dbReference>
<proteinExistence type="inferred from homology"/>
<dbReference type="PRINTS" id="PR00506">
    <property type="entry name" value="D21N6MTFRASE"/>
</dbReference>
<evidence type="ECO:0000259" key="5">
    <source>
        <dbReference type="Pfam" id="PF01555"/>
    </source>
</evidence>
<evidence type="ECO:0000256" key="3">
    <source>
        <dbReference type="ARBA" id="ARBA00022679"/>
    </source>
</evidence>
<dbReference type="InterPro" id="IPR002295">
    <property type="entry name" value="N4/N6-MTase_EcoPI_Mod-like"/>
</dbReference>
<dbReference type="SUPFAM" id="SSF53335">
    <property type="entry name" value="S-adenosyl-L-methionine-dependent methyltransferases"/>
    <property type="match status" value="1"/>
</dbReference>
<keyword evidence="3" id="KW-0808">Transferase</keyword>
<feature type="domain" description="DNA methylase N-4/N-6" evidence="5">
    <location>
        <begin position="74"/>
        <end position="316"/>
    </location>
</feature>
<name>A0A0F9CZN2_9ZZZZ</name>
<dbReference type="InterPro" id="IPR002941">
    <property type="entry name" value="DNA_methylase_N4/N6"/>
</dbReference>
<dbReference type="InterPro" id="IPR029063">
    <property type="entry name" value="SAM-dependent_MTases_sf"/>
</dbReference>
<evidence type="ECO:0000313" key="6">
    <source>
        <dbReference type="EMBL" id="KKL54858.1"/>
    </source>
</evidence>
<gene>
    <name evidence="6" type="ORF">LCGC14_2261220</name>
</gene>
<dbReference type="Gene3D" id="3.40.50.150">
    <property type="entry name" value="Vaccinia Virus protein VP39"/>
    <property type="match status" value="1"/>
</dbReference>
<dbReference type="PANTHER" id="PTHR13370:SF24">
    <property type="entry name" value="TYPE III RESTRICTION-MODIFICATION ENZYME STYLTI MOD SUBUNIT"/>
    <property type="match status" value="1"/>
</dbReference>
<dbReference type="GO" id="GO:0032259">
    <property type="term" value="P:methylation"/>
    <property type="evidence" value="ECO:0007669"/>
    <property type="project" value="UniProtKB-KW"/>
</dbReference>
<dbReference type="GO" id="GO:0008170">
    <property type="term" value="F:N-methyltransferase activity"/>
    <property type="evidence" value="ECO:0007669"/>
    <property type="project" value="InterPro"/>
</dbReference>
<dbReference type="GO" id="GO:0003677">
    <property type="term" value="F:DNA binding"/>
    <property type="evidence" value="ECO:0007669"/>
    <property type="project" value="InterPro"/>
</dbReference>
<comment type="similarity">
    <text evidence="1">Belongs to the N(4)/N(6)-methyltransferase family.</text>
</comment>
<evidence type="ECO:0000256" key="4">
    <source>
        <dbReference type="ARBA" id="ARBA00022691"/>
    </source>
</evidence>
<dbReference type="EMBL" id="LAZR01031050">
    <property type="protein sequence ID" value="KKL54858.1"/>
    <property type="molecule type" value="Genomic_DNA"/>
</dbReference>